<sequence>MDRRQFLRVTGGALFAGSVGASHRAAAHPGPFEPLGRVDIEGAKEAVCSADGQTAFVAATTGYVTVDISTPDRPTLLAERRNRLSDHDDGPLRGIFDVKLDGDTLLVVGPANPIPGAVSGVLVVDVSDPSDPSEQAFYETNFPIHNCFAADGRAYLTANDGDENPLVVLDVETGDELGRWSLVSEDSQWAEVGSSVRAIHDVWVHDDVVFIAHWDAGTWMVDVSDPENPTTLGSISPGDPAELAGLSGRERRRVGRTPPGNHHYVATDDSGDLLGIGIESWALEVERDDEESSQGDETAQDDETTQGTETTTPQTELVGGPGGVELWDVSDPTAPVQRSTIDPPASPDPTLGGVWTTAHNFDFHDGRLYTSWYRGGVKRHDVSDPSDPVELAWWRDPDRTNFWTAQYAYPFADEGVFVASSWGFDDVPGALYTFPDHAGEQLDPPELGPKTKTDSLVNTPTETTQSSNGSAPETATSATNAPGFGVGVGAAALGAAGLWYRHHARRED</sequence>
<dbReference type="RefSeq" id="WP_074790999.1">
    <property type="nucleotide sequence ID" value="NZ_FOAD01000001.1"/>
</dbReference>
<feature type="region of interest" description="Disordered" evidence="1">
    <location>
        <begin position="435"/>
        <end position="482"/>
    </location>
</feature>
<feature type="compositionally biased region" description="Acidic residues" evidence="1">
    <location>
        <begin position="286"/>
        <end position="304"/>
    </location>
</feature>
<dbReference type="EMBL" id="FOAD01000001">
    <property type="protein sequence ID" value="SEK25428.1"/>
    <property type="molecule type" value="Genomic_DNA"/>
</dbReference>
<evidence type="ECO:0000256" key="1">
    <source>
        <dbReference type="SAM" id="MobiDB-lite"/>
    </source>
</evidence>
<feature type="region of interest" description="Disordered" evidence="1">
    <location>
        <begin position="230"/>
        <end position="268"/>
    </location>
</feature>
<evidence type="ECO:0000313" key="3">
    <source>
        <dbReference type="Proteomes" id="UP000183894"/>
    </source>
</evidence>
<dbReference type="AlphaFoldDB" id="A0A1H7FHI1"/>
<accession>A0A1H7FHI1</accession>
<dbReference type="SUPFAM" id="SSF63829">
    <property type="entry name" value="Calcium-dependent phosphotriesterase"/>
    <property type="match status" value="1"/>
</dbReference>
<dbReference type="OrthoDB" id="134269at2157"/>
<evidence type="ECO:0000313" key="2">
    <source>
        <dbReference type="EMBL" id="SEK25428.1"/>
    </source>
</evidence>
<organism evidence="2 3">
    <name type="scientific">Haloferax larsenii</name>
    <dbReference type="NCBI Taxonomy" id="302484"/>
    <lineage>
        <taxon>Archaea</taxon>
        <taxon>Methanobacteriati</taxon>
        <taxon>Methanobacteriota</taxon>
        <taxon>Stenosarchaea group</taxon>
        <taxon>Halobacteria</taxon>
        <taxon>Halobacteriales</taxon>
        <taxon>Haloferacaceae</taxon>
        <taxon>Haloferax</taxon>
    </lineage>
</organism>
<feature type="compositionally biased region" description="Low complexity" evidence="1">
    <location>
        <begin position="305"/>
        <end position="316"/>
    </location>
</feature>
<name>A0A1H7FHI1_HALLR</name>
<reference evidence="2 3" key="1">
    <citation type="submission" date="2016-10" db="EMBL/GenBank/DDBJ databases">
        <authorList>
            <person name="de Groot N.N."/>
        </authorList>
    </citation>
    <scope>NUCLEOTIDE SEQUENCE [LARGE SCALE GENOMIC DNA]</scope>
    <source>
        <strain evidence="2 3">CDM_5</strain>
    </source>
</reference>
<protein>
    <submittedName>
        <fullName evidence="2">LVIVD repeat-containing protein</fullName>
    </submittedName>
</protein>
<dbReference type="InterPro" id="IPR013211">
    <property type="entry name" value="LVIVD"/>
</dbReference>
<feature type="compositionally biased region" description="Polar residues" evidence="1">
    <location>
        <begin position="454"/>
        <end position="480"/>
    </location>
</feature>
<dbReference type="Pfam" id="PF08309">
    <property type="entry name" value="LVIVD"/>
    <property type="match status" value="3"/>
</dbReference>
<feature type="region of interest" description="Disordered" evidence="1">
    <location>
        <begin position="286"/>
        <end position="353"/>
    </location>
</feature>
<dbReference type="Proteomes" id="UP000183894">
    <property type="component" value="Unassembled WGS sequence"/>
</dbReference>
<gene>
    <name evidence="2" type="ORF">SAMN04488691_10120</name>
</gene>
<proteinExistence type="predicted"/>